<keyword evidence="1" id="KW-0812">Transmembrane</keyword>
<dbReference type="AlphaFoldDB" id="A0A9D8KIL0"/>
<evidence type="ECO:0000256" key="1">
    <source>
        <dbReference type="SAM" id="Phobius"/>
    </source>
</evidence>
<dbReference type="InterPro" id="IPR007029">
    <property type="entry name" value="YHS_dom"/>
</dbReference>
<keyword evidence="1" id="KW-1133">Transmembrane helix</keyword>
<accession>A0A9D8KIL0</accession>
<gene>
    <name evidence="3" type="ORF">JW984_17010</name>
</gene>
<protein>
    <recommendedName>
        <fullName evidence="2">TRASH domain-containing protein</fullName>
    </recommendedName>
</protein>
<dbReference type="Pfam" id="PF04945">
    <property type="entry name" value="YHS"/>
    <property type="match status" value="1"/>
</dbReference>
<evidence type="ECO:0000313" key="3">
    <source>
        <dbReference type="EMBL" id="MBN1574898.1"/>
    </source>
</evidence>
<dbReference type="Proteomes" id="UP000809273">
    <property type="component" value="Unassembled WGS sequence"/>
</dbReference>
<feature type="domain" description="TRASH" evidence="2">
    <location>
        <begin position="51"/>
        <end position="88"/>
    </location>
</feature>
<organism evidence="3 4">
    <name type="scientific">Candidatus Zymogenus saltonus</name>
    <dbReference type="NCBI Taxonomy" id="2844893"/>
    <lineage>
        <taxon>Bacteria</taxon>
        <taxon>Deltaproteobacteria</taxon>
        <taxon>Candidatus Zymogenia</taxon>
        <taxon>Candidatus Zymogeniales</taxon>
        <taxon>Candidatus Zymogenaceae</taxon>
        <taxon>Candidatus Zymogenus</taxon>
    </lineage>
</organism>
<evidence type="ECO:0000313" key="4">
    <source>
        <dbReference type="Proteomes" id="UP000809273"/>
    </source>
</evidence>
<dbReference type="SMART" id="SM00746">
    <property type="entry name" value="TRASH"/>
    <property type="match status" value="1"/>
</dbReference>
<reference evidence="3" key="2">
    <citation type="submission" date="2021-01" db="EMBL/GenBank/DDBJ databases">
        <authorList>
            <person name="Hahn C.R."/>
            <person name="Youssef N.H."/>
            <person name="Elshahed M."/>
        </authorList>
    </citation>
    <scope>NUCLEOTIDE SEQUENCE</scope>
    <source>
        <strain evidence="3">Zod_Metabat.24</strain>
    </source>
</reference>
<proteinExistence type="predicted"/>
<name>A0A9D8KIL0_9DELT</name>
<comment type="caution">
    <text evidence="3">The sequence shown here is derived from an EMBL/GenBank/DDBJ whole genome shotgun (WGS) entry which is preliminary data.</text>
</comment>
<keyword evidence="1" id="KW-0472">Membrane</keyword>
<evidence type="ECO:0000259" key="2">
    <source>
        <dbReference type="SMART" id="SM00746"/>
    </source>
</evidence>
<dbReference type="InterPro" id="IPR011017">
    <property type="entry name" value="TRASH_dom"/>
</dbReference>
<reference evidence="3" key="1">
    <citation type="journal article" date="2021" name="Environ. Microbiol.">
        <title>Genomic characterization of three novel Desulfobacterota classes expand the metabolic and phylogenetic diversity of the phylum.</title>
        <authorList>
            <person name="Murphy C.L."/>
            <person name="Biggerstaff J."/>
            <person name="Eichhorn A."/>
            <person name="Ewing E."/>
            <person name="Shahan R."/>
            <person name="Soriano D."/>
            <person name="Stewart S."/>
            <person name="VanMol K."/>
            <person name="Walker R."/>
            <person name="Walters P."/>
            <person name="Elshahed M.S."/>
            <person name="Youssef N.H."/>
        </authorList>
    </citation>
    <scope>NUCLEOTIDE SEQUENCE</scope>
    <source>
        <strain evidence="3">Zod_Metabat.24</strain>
    </source>
</reference>
<sequence>MFGGFFRFLLYSLLFFFAYRLFRFFVPKGTKENKESVTKGGVKVDDVMVKDPACGIYLPKRDAIRERIKGETHYFCSEKCVENFKRGISKSVAPDTVSLKR</sequence>
<dbReference type="EMBL" id="JAFGIX010000092">
    <property type="protein sequence ID" value="MBN1574898.1"/>
    <property type="molecule type" value="Genomic_DNA"/>
</dbReference>
<feature type="transmembrane region" description="Helical" evidence="1">
    <location>
        <begin position="6"/>
        <end position="26"/>
    </location>
</feature>